<accession>A0A7W6BNC2</accession>
<dbReference type="EMBL" id="JACIDT010000009">
    <property type="protein sequence ID" value="MBB3927010.1"/>
    <property type="molecule type" value="Genomic_DNA"/>
</dbReference>
<name>A0A7W6BNC2_9SPHN</name>
<evidence type="ECO:0000313" key="3">
    <source>
        <dbReference type="Proteomes" id="UP000571950"/>
    </source>
</evidence>
<feature type="compositionally biased region" description="Basic and acidic residues" evidence="1">
    <location>
        <begin position="8"/>
        <end position="29"/>
    </location>
</feature>
<organism evidence="2 3">
    <name type="scientific">Sphingobium jiangsuense</name>
    <dbReference type="NCBI Taxonomy" id="870476"/>
    <lineage>
        <taxon>Bacteria</taxon>
        <taxon>Pseudomonadati</taxon>
        <taxon>Pseudomonadota</taxon>
        <taxon>Alphaproteobacteria</taxon>
        <taxon>Sphingomonadales</taxon>
        <taxon>Sphingomonadaceae</taxon>
        <taxon>Sphingobium</taxon>
    </lineage>
</organism>
<comment type="caution">
    <text evidence="2">The sequence shown here is derived from an EMBL/GenBank/DDBJ whole genome shotgun (WGS) entry which is preliminary data.</text>
</comment>
<protein>
    <submittedName>
        <fullName evidence="2">Uncharacterized protein</fullName>
    </submittedName>
</protein>
<feature type="region of interest" description="Disordered" evidence="1">
    <location>
        <begin position="1"/>
        <end position="32"/>
    </location>
</feature>
<dbReference type="AlphaFoldDB" id="A0A7W6BNC2"/>
<proteinExistence type="predicted"/>
<dbReference type="Proteomes" id="UP000571950">
    <property type="component" value="Unassembled WGS sequence"/>
</dbReference>
<reference evidence="2 3" key="1">
    <citation type="submission" date="2020-08" db="EMBL/GenBank/DDBJ databases">
        <title>Genomic Encyclopedia of Type Strains, Phase IV (KMG-IV): sequencing the most valuable type-strain genomes for metagenomic binning, comparative biology and taxonomic classification.</title>
        <authorList>
            <person name="Goeker M."/>
        </authorList>
    </citation>
    <scope>NUCLEOTIDE SEQUENCE [LARGE SCALE GENOMIC DNA]</scope>
    <source>
        <strain evidence="2 3">DSM 26189</strain>
    </source>
</reference>
<evidence type="ECO:0000313" key="2">
    <source>
        <dbReference type="EMBL" id="MBB3927010.1"/>
    </source>
</evidence>
<gene>
    <name evidence="2" type="ORF">GGR43_002733</name>
</gene>
<sequence>MGLPDSPPGRDPKRDVGRMRAAGAREKNRNGFLGPLAAQPALACLRSGFSGFFGPTGGNRRFRRAKSGLCVFPARFSGALSGRPERFGAMRPERFFLSATVRLWRG</sequence>
<keyword evidence="3" id="KW-1185">Reference proteome</keyword>
<evidence type="ECO:0000256" key="1">
    <source>
        <dbReference type="SAM" id="MobiDB-lite"/>
    </source>
</evidence>